<feature type="compositionally biased region" description="Polar residues" evidence="1">
    <location>
        <begin position="1"/>
        <end position="11"/>
    </location>
</feature>
<protein>
    <submittedName>
        <fullName evidence="2">Uncharacterized protein</fullName>
    </submittedName>
</protein>
<feature type="region of interest" description="Disordered" evidence="1">
    <location>
        <begin position="1"/>
        <end position="22"/>
    </location>
</feature>
<sequence length="93" mass="10235">MRSPSFSSRLQPTHGPDVAQFGRLVAPPPGGVWRCSELCSRNTGLAFLHRLILRGNVSLEIQNFSSEEGDYGRGKMLVPNFSLPSLRLIIIAI</sequence>
<evidence type="ECO:0000313" key="3">
    <source>
        <dbReference type="Proteomes" id="UP001292094"/>
    </source>
</evidence>
<reference evidence="2" key="1">
    <citation type="submission" date="2023-11" db="EMBL/GenBank/DDBJ databases">
        <title>Genome assemblies of two species of porcelain crab, Petrolisthes cinctipes and Petrolisthes manimaculis (Anomura: Porcellanidae).</title>
        <authorList>
            <person name="Angst P."/>
        </authorList>
    </citation>
    <scope>NUCLEOTIDE SEQUENCE</scope>
    <source>
        <strain evidence="2">PB745_02</strain>
        <tissue evidence="2">Gill</tissue>
    </source>
</reference>
<dbReference type="AlphaFoldDB" id="A0AAE1U0N0"/>
<proteinExistence type="predicted"/>
<accession>A0AAE1U0N0</accession>
<dbReference type="Proteomes" id="UP001292094">
    <property type="component" value="Unassembled WGS sequence"/>
</dbReference>
<evidence type="ECO:0000256" key="1">
    <source>
        <dbReference type="SAM" id="MobiDB-lite"/>
    </source>
</evidence>
<keyword evidence="3" id="KW-1185">Reference proteome</keyword>
<gene>
    <name evidence="2" type="ORF">Pmani_022973</name>
</gene>
<name>A0AAE1U0N0_9EUCA</name>
<dbReference type="EMBL" id="JAWZYT010002330">
    <property type="protein sequence ID" value="KAK4305117.1"/>
    <property type="molecule type" value="Genomic_DNA"/>
</dbReference>
<organism evidence="2 3">
    <name type="scientific">Petrolisthes manimaculis</name>
    <dbReference type="NCBI Taxonomy" id="1843537"/>
    <lineage>
        <taxon>Eukaryota</taxon>
        <taxon>Metazoa</taxon>
        <taxon>Ecdysozoa</taxon>
        <taxon>Arthropoda</taxon>
        <taxon>Crustacea</taxon>
        <taxon>Multicrustacea</taxon>
        <taxon>Malacostraca</taxon>
        <taxon>Eumalacostraca</taxon>
        <taxon>Eucarida</taxon>
        <taxon>Decapoda</taxon>
        <taxon>Pleocyemata</taxon>
        <taxon>Anomura</taxon>
        <taxon>Galatheoidea</taxon>
        <taxon>Porcellanidae</taxon>
        <taxon>Petrolisthes</taxon>
    </lineage>
</organism>
<evidence type="ECO:0000313" key="2">
    <source>
        <dbReference type="EMBL" id="KAK4305117.1"/>
    </source>
</evidence>
<comment type="caution">
    <text evidence="2">The sequence shown here is derived from an EMBL/GenBank/DDBJ whole genome shotgun (WGS) entry which is preliminary data.</text>
</comment>